<gene>
    <name evidence="2" type="ORF">GCM10010969_13790</name>
</gene>
<sequence>MLFGILLLALINLSPSLPETTPPGPQQESGGESAMLRGGEAERSLRAIEVYTMMEKEEFAALQAINREYEQFSGSTVLLVNLAPEEAYKTYREIYASGKEPDVVMLDGAWVADFAAAGRLLPADLYEAGVAAPSDLLPLTAAAVEWNGYRWAVPLDFDPYGAVWDPGSFQATSGELPQTEEAWREWEKELSNSREDQETPSSSKVLGLPGGDARAFASLIALWGGTSRGESGEKVDRALKLADELRTRTYLPHVSTQEGQENNVLRMKVESGELDLAVDRLSRLGSEGSSVRISPLPFAMQTASLRCLGITANTDRSREASLWIAYITGRDTQNDWYSSTGHLSALRAVFDESDNNNTDLLRWLPDPQFVSGTDGTAETADPKREAARESSWSRSLIRFYEGEIGPDKLAAYLLP</sequence>
<evidence type="ECO:0000313" key="2">
    <source>
        <dbReference type="EMBL" id="GGN96619.1"/>
    </source>
</evidence>
<name>A0ABQ2KYD3_9BACL</name>
<evidence type="ECO:0000313" key="3">
    <source>
        <dbReference type="Proteomes" id="UP000606653"/>
    </source>
</evidence>
<dbReference type="PANTHER" id="PTHR43649:SF12">
    <property type="entry name" value="DIACETYLCHITOBIOSE BINDING PROTEIN DASA"/>
    <property type="match status" value="1"/>
</dbReference>
<evidence type="ECO:0000256" key="1">
    <source>
        <dbReference type="SAM" id="MobiDB-lite"/>
    </source>
</evidence>
<dbReference type="SUPFAM" id="SSF53850">
    <property type="entry name" value="Periplasmic binding protein-like II"/>
    <property type="match status" value="1"/>
</dbReference>
<dbReference type="Gene3D" id="3.40.190.10">
    <property type="entry name" value="Periplasmic binding protein-like II"/>
    <property type="match status" value="1"/>
</dbReference>
<dbReference type="RefSeq" id="WP_018975692.1">
    <property type="nucleotide sequence ID" value="NZ_BMLN01000003.1"/>
</dbReference>
<proteinExistence type="predicted"/>
<dbReference type="Pfam" id="PF13416">
    <property type="entry name" value="SBP_bac_8"/>
    <property type="match status" value="1"/>
</dbReference>
<organism evidence="2 3">
    <name type="scientific">Saccharibacillus kuerlensis</name>
    <dbReference type="NCBI Taxonomy" id="459527"/>
    <lineage>
        <taxon>Bacteria</taxon>
        <taxon>Bacillati</taxon>
        <taxon>Bacillota</taxon>
        <taxon>Bacilli</taxon>
        <taxon>Bacillales</taxon>
        <taxon>Paenibacillaceae</taxon>
        <taxon>Saccharibacillus</taxon>
    </lineage>
</organism>
<dbReference type="InterPro" id="IPR006059">
    <property type="entry name" value="SBP"/>
</dbReference>
<dbReference type="EMBL" id="BMLN01000003">
    <property type="protein sequence ID" value="GGN96619.1"/>
    <property type="molecule type" value="Genomic_DNA"/>
</dbReference>
<dbReference type="PANTHER" id="PTHR43649">
    <property type="entry name" value="ARABINOSE-BINDING PROTEIN-RELATED"/>
    <property type="match status" value="1"/>
</dbReference>
<feature type="region of interest" description="Disordered" evidence="1">
    <location>
        <begin position="17"/>
        <end position="39"/>
    </location>
</feature>
<protein>
    <recommendedName>
        <fullName evidence="4">Extracellular solute-binding protein</fullName>
    </recommendedName>
</protein>
<dbReference type="Proteomes" id="UP000606653">
    <property type="component" value="Unassembled WGS sequence"/>
</dbReference>
<dbReference type="InterPro" id="IPR050490">
    <property type="entry name" value="Bact_solute-bd_prot1"/>
</dbReference>
<accession>A0ABQ2KYD3</accession>
<keyword evidence="3" id="KW-1185">Reference proteome</keyword>
<comment type="caution">
    <text evidence="2">The sequence shown here is derived from an EMBL/GenBank/DDBJ whole genome shotgun (WGS) entry which is preliminary data.</text>
</comment>
<reference evidence="3" key="1">
    <citation type="journal article" date="2019" name="Int. J. Syst. Evol. Microbiol.">
        <title>The Global Catalogue of Microorganisms (GCM) 10K type strain sequencing project: providing services to taxonomists for standard genome sequencing and annotation.</title>
        <authorList>
            <consortium name="The Broad Institute Genomics Platform"/>
            <consortium name="The Broad Institute Genome Sequencing Center for Infectious Disease"/>
            <person name="Wu L."/>
            <person name="Ma J."/>
        </authorList>
    </citation>
    <scope>NUCLEOTIDE SEQUENCE [LARGE SCALE GENOMIC DNA]</scope>
    <source>
        <strain evidence="3">CGMCC 1.6964</strain>
    </source>
</reference>
<evidence type="ECO:0008006" key="4">
    <source>
        <dbReference type="Google" id="ProtNLM"/>
    </source>
</evidence>